<dbReference type="EMBL" id="JAKNJB010000010">
    <property type="protein sequence ID" value="MCG4526885.1"/>
    <property type="molecule type" value="Genomic_DNA"/>
</dbReference>
<evidence type="ECO:0000256" key="2">
    <source>
        <dbReference type="ARBA" id="ARBA00022737"/>
    </source>
</evidence>
<name>A0ABS9M8P1_9FIRM</name>
<dbReference type="InterPro" id="IPR013378">
    <property type="entry name" value="InlB-like_B-rpt"/>
</dbReference>
<dbReference type="PROSITE" id="PS51272">
    <property type="entry name" value="SLH"/>
    <property type="match status" value="3"/>
</dbReference>
<evidence type="ECO:0000256" key="1">
    <source>
        <dbReference type="ARBA" id="ARBA00004196"/>
    </source>
</evidence>
<dbReference type="Proteomes" id="UP001200313">
    <property type="component" value="Unassembled WGS sequence"/>
</dbReference>
<evidence type="ECO:0000256" key="3">
    <source>
        <dbReference type="SAM" id="MobiDB-lite"/>
    </source>
</evidence>
<dbReference type="Gene3D" id="2.60.40.4270">
    <property type="entry name" value="Listeria-Bacteroides repeat domain"/>
    <property type="match status" value="1"/>
</dbReference>
<dbReference type="Pfam" id="PF09479">
    <property type="entry name" value="Flg_new"/>
    <property type="match status" value="1"/>
</dbReference>
<feature type="domain" description="SLH" evidence="5">
    <location>
        <begin position="1271"/>
        <end position="1325"/>
    </location>
</feature>
<evidence type="ECO:0000313" key="7">
    <source>
        <dbReference type="Proteomes" id="UP001200313"/>
    </source>
</evidence>
<comment type="subcellular location">
    <subcellularLocation>
        <location evidence="1">Cell envelope</location>
    </subcellularLocation>
</comment>
<feature type="compositionally biased region" description="Low complexity" evidence="3">
    <location>
        <begin position="496"/>
        <end position="505"/>
    </location>
</feature>
<dbReference type="InterPro" id="IPR042229">
    <property type="entry name" value="Listeria/Bacterioides_rpt_sf"/>
</dbReference>
<dbReference type="RefSeq" id="WP_238073760.1">
    <property type="nucleotide sequence ID" value="NZ_JAKNJB010000010.1"/>
</dbReference>
<gene>
    <name evidence="6" type="ORF">L0P79_07310</name>
</gene>
<feature type="region of interest" description="Disordered" evidence="3">
    <location>
        <begin position="495"/>
        <end position="526"/>
    </location>
</feature>
<evidence type="ECO:0000256" key="4">
    <source>
        <dbReference type="SAM" id="SignalP"/>
    </source>
</evidence>
<dbReference type="InterPro" id="IPR001119">
    <property type="entry name" value="SLH_dom"/>
</dbReference>
<dbReference type="Pfam" id="PF00395">
    <property type="entry name" value="SLH"/>
    <property type="match status" value="3"/>
</dbReference>
<reference evidence="6 7" key="1">
    <citation type="submission" date="2022-01" db="EMBL/GenBank/DDBJ databases">
        <title>Collection of gut derived symbiotic bacterial strains cultured from healthy donors.</title>
        <authorList>
            <person name="Lin H."/>
            <person name="Kohout C."/>
            <person name="Waligurski E."/>
            <person name="Pamer E.G."/>
        </authorList>
    </citation>
    <scope>NUCLEOTIDE SEQUENCE [LARGE SCALE GENOMIC DNA]</scope>
    <source>
        <strain evidence="6 7">DFI.3.7</strain>
    </source>
</reference>
<protein>
    <submittedName>
        <fullName evidence="6">S-layer homology domain-containing protein</fullName>
    </submittedName>
</protein>
<keyword evidence="4" id="KW-0732">Signal</keyword>
<sequence length="1380" mass="143556">MRSKVRTRIGSMLVCLAMLLSLLPVTALAAEGTECTESDCAHVAAIGNTHYGTLADAFNAAIDGDTVKVLKDSNIDEGIEISEGNVVLDLNGKTVSYVQSKSNDNVGIIDINGTANVMVTGNGSFTYTDGYYNSPNENELGYIFRVAGNAKLTIEDGNYHAVLTCVQAGDSSEVVIKDGTFSTGIEWGGTRWHLNLMDGSDAKFTVMGGAFEGFDPGASKTENPVANFCAPGYISVTEDGGMTYTVHPLEDVAVAEANGEYYMTLAEAVETVVSSSGNTGTVTLLKDAQGCGIGLFNGKGHVGVDLTIDFGGHTYTAGDPAVGSVGTESQAFHLEKDNTVTLKNGTITVAPDSQNTAMLIQNYCNLTLDNIDLIGNNRTQYIISCNYGDTVLKDVNISGTYGNLVALDLMHWLGTSYADQVPTMSIQNTAENTISGSVDIYCYGTGADSCPSKPVMTITGGTFTTDVKDYCATGYTTKQDGSKYVVVSKDGMEADSSASGSTSSGTVGGTFNPSTENGDNVDTSGSTIEINVATGSDGSQNAAVNHTSIEIASDALTSVSSTNYDVAITTDVAVLTVSQEAWADITQNANGKNVTLGLTKGGTETNPVYTLTAQADGENVYSADNASGKITVAVKATAEAPIYYVREDGSLENMNAAFENGVITWDVTHFSDYVAASGKVGLVADGKVSFYNTIADAIDAMSSVTSGTITLLDNMTESVTIPTGKTVLLELNGKTLTNNAGSHTITVTLGSNLTVQDSVGGGLVDNVSHARAAILNNGTATLNGGKYDRSKENGQNSENAGGNSYYAIVNHGTMTINDGVTVAQNGHFSSMIENGYQNYNSSNASTGYVSGTNAANPSLTINGGSFSGGLNTVKNDDGGKLEINGGRFSNVSQAVVLNWNTATITGGDFTVTEPGVNSVILNGFADGTLDMGKLEIKGGTFTSTTGAPVLTTMGGATHSGDINISGGTLNGDIVLTDAHTGGKLEISETAVINGDVINQKAASVTVTGGSVTGQVSNNGSGKITITGGTFPNADISDFVDSSATAIITFNSNGGSAVATQVVAKNNSISLPTTTRSGYNFLGWYLNDSRVGGHNDSYKVTGNVTLVARWSYINQGGGTTEPSGDYQVTVDRTTGGKISVSPSRADKGDTVTITVKPDKGYELDKLIVTNKDGDSIKLTKKDDNKFTFKMPGSRVEVEASFKKTVEEPTNPFTDVYESNYYYDAVLWAVENGVTNGTSATTFGPNVTVTRAQMVTFLWRAHGSPKATGTNPFTDVSTSDYYYDAVLWAVANGVTTGTSATTFSPDAPVTRAQAVTFQWRAAGSPVVSGSSFSDVAADAYYVNAVTWAVANGITNGTSGTTFSPDAAVSRAQAVTFLWRELA</sequence>
<feature type="domain" description="SLH" evidence="5">
    <location>
        <begin position="1326"/>
        <end position="1380"/>
    </location>
</feature>
<proteinExistence type="predicted"/>
<comment type="caution">
    <text evidence="6">The sequence shown here is derived from an EMBL/GenBank/DDBJ whole genome shotgun (WGS) entry which is preliminary data.</text>
</comment>
<dbReference type="InterPro" id="IPR044060">
    <property type="entry name" value="Bacterial_rp_domain"/>
</dbReference>
<accession>A0ABS9M8P1</accession>
<dbReference type="Pfam" id="PF18998">
    <property type="entry name" value="Flg_new_2"/>
    <property type="match status" value="1"/>
</dbReference>
<evidence type="ECO:0000313" key="6">
    <source>
        <dbReference type="EMBL" id="MCG4526885.1"/>
    </source>
</evidence>
<feature type="signal peptide" evidence="4">
    <location>
        <begin position="1"/>
        <end position="29"/>
    </location>
</feature>
<feature type="chain" id="PRO_5046033945" evidence="4">
    <location>
        <begin position="30"/>
        <end position="1380"/>
    </location>
</feature>
<feature type="domain" description="SLH" evidence="5">
    <location>
        <begin position="1207"/>
        <end position="1270"/>
    </location>
</feature>
<evidence type="ECO:0000259" key="5">
    <source>
        <dbReference type="PROSITE" id="PS51272"/>
    </source>
</evidence>
<keyword evidence="7" id="KW-1185">Reference proteome</keyword>
<keyword evidence="2" id="KW-0677">Repeat</keyword>
<feature type="compositionally biased region" description="Polar residues" evidence="3">
    <location>
        <begin position="511"/>
        <end position="526"/>
    </location>
</feature>
<organism evidence="6 7">
    <name type="scientific">Intestinimonas massiliensis</name>
    <name type="common">ex Afouda et al. 2020</name>
    <dbReference type="NCBI Taxonomy" id="1673721"/>
    <lineage>
        <taxon>Bacteria</taxon>
        <taxon>Bacillati</taxon>
        <taxon>Bacillota</taxon>
        <taxon>Clostridia</taxon>
        <taxon>Eubacteriales</taxon>
        <taxon>Intestinimonas</taxon>
    </lineage>
</organism>